<accession>A2SPE4</accession>
<name>A2SPE4_METLZ</name>
<dbReference type="HOGENOM" id="CLU_076368_1_1_2"/>
<dbReference type="RefSeq" id="WP_011832401.1">
    <property type="nucleotide sequence ID" value="NC_008942.1"/>
</dbReference>
<dbReference type="EC" id="1.6.99.-" evidence="3"/>
<sequence>MKKTVGIIGGTGNIGEGLARRICLGEKFDVIIGSRESEKACVAADGVVCALNERKCTATTCSGTTNADVCCADVIIISLPFERVQSTIESIGKSVFENKIVISLINPMIRNPKEKYFLPDAPAEGSAALAIQKMLPASTKLIAAFNNVAANKWMELDEALDYSVAVCGDDAEAKKTVMELVGSVSKLKPLDAGPLAMTKVVEGITPLVITIAMRNGLKDVGVYFK</sequence>
<dbReference type="EMBL" id="CP000559">
    <property type="protein sequence ID" value="ABN06200.1"/>
    <property type="molecule type" value="Genomic_DNA"/>
</dbReference>
<dbReference type="GO" id="GO:0015677">
    <property type="term" value="P:copper ion import"/>
    <property type="evidence" value="ECO:0007669"/>
    <property type="project" value="TreeGrafter"/>
</dbReference>
<dbReference type="Gene3D" id="3.40.50.720">
    <property type="entry name" value="NAD(P)-binding Rossmann-like Domain"/>
    <property type="match status" value="1"/>
</dbReference>
<evidence type="ECO:0000256" key="1">
    <source>
        <dbReference type="ARBA" id="ARBA00023002"/>
    </source>
</evidence>
<dbReference type="STRING" id="410358.Mlab_0022"/>
<evidence type="ECO:0000259" key="2">
    <source>
        <dbReference type="Pfam" id="PF03807"/>
    </source>
</evidence>
<feature type="domain" description="Pyrroline-5-carboxylate reductase catalytic N-terminal" evidence="2">
    <location>
        <begin position="4"/>
        <end position="107"/>
    </location>
</feature>
<dbReference type="GO" id="GO:0005886">
    <property type="term" value="C:plasma membrane"/>
    <property type="evidence" value="ECO:0007669"/>
    <property type="project" value="TreeGrafter"/>
</dbReference>
<organism evidence="3 4">
    <name type="scientific">Methanocorpusculum labreanum (strain ATCC 43576 / DSM 4855 / Z)</name>
    <dbReference type="NCBI Taxonomy" id="410358"/>
    <lineage>
        <taxon>Archaea</taxon>
        <taxon>Methanobacteriati</taxon>
        <taxon>Methanobacteriota</taxon>
        <taxon>Stenosarchaea group</taxon>
        <taxon>Methanomicrobia</taxon>
        <taxon>Methanomicrobiales</taxon>
        <taxon>Methanocorpusculaceae</taxon>
        <taxon>Methanocorpusculum</taxon>
    </lineage>
</organism>
<dbReference type="eggNOG" id="arCOG00457">
    <property type="taxonomic scope" value="Archaea"/>
</dbReference>
<dbReference type="SUPFAM" id="SSF51735">
    <property type="entry name" value="NAD(P)-binding Rossmann-fold domains"/>
    <property type="match status" value="1"/>
</dbReference>
<dbReference type="KEGG" id="mla:Mlab_0022"/>
<dbReference type="GO" id="GO:0052851">
    <property type="term" value="F:ferric-chelate reductase (NADPH) activity"/>
    <property type="evidence" value="ECO:0007669"/>
    <property type="project" value="TreeGrafter"/>
</dbReference>
<dbReference type="PANTHER" id="PTHR14239">
    <property type="entry name" value="DUDULIN-RELATED"/>
    <property type="match status" value="1"/>
</dbReference>
<dbReference type="InterPro" id="IPR051267">
    <property type="entry name" value="STEAP_metalloreductase"/>
</dbReference>
<dbReference type="OrthoDB" id="8635at2157"/>
<dbReference type="GO" id="GO:0006740">
    <property type="term" value="P:NADPH regeneration"/>
    <property type="evidence" value="ECO:0007669"/>
    <property type="project" value="InterPro"/>
</dbReference>
<dbReference type="GO" id="GO:0016651">
    <property type="term" value="F:oxidoreductase activity, acting on NAD(P)H"/>
    <property type="evidence" value="ECO:0007669"/>
    <property type="project" value="InterPro"/>
</dbReference>
<dbReference type="GO" id="GO:0070967">
    <property type="term" value="F:coenzyme F420 binding"/>
    <property type="evidence" value="ECO:0007669"/>
    <property type="project" value="InterPro"/>
</dbReference>
<dbReference type="InterPro" id="IPR010185">
    <property type="entry name" value="NpdG"/>
</dbReference>
<dbReference type="GeneID" id="4794804"/>
<dbReference type="GO" id="GO:0050661">
    <property type="term" value="F:NADP binding"/>
    <property type="evidence" value="ECO:0007669"/>
    <property type="project" value="InterPro"/>
</dbReference>
<reference evidence="3 4" key="1">
    <citation type="journal article" date="2009" name="Stand. Genomic Sci.">
        <title>Complete genome sequence of Methanocorpusculum labreanum type strain Z.</title>
        <authorList>
            <person name="Anderson I.J."/>
            <person name="Sieprawska-Lupa M."/>
            <person name="Goltsman E."/>
            <person name="Lapidus A."/>
            <person name="Copeland A."/>
            <person name="Glavina Del Rio T."/>
            <person name="Tice H."/>
            <person name="Dalin E."/>
            <person name="Barry K."/>
            <person name="Pitluck S."/>
            <person name="Hauser L."/>
            <person name="Land M."/>
            <person name="Lucas S."/>
            <person name="Richardson P."/>
            <person name="Whitman W.B."/>
            <person name="Kyrpides N.C."/>
        </authorList>
    </citation>
    <scope>NUCLEOTIDE SEQUENCE [LARGE SCALE GENOMIC DNA]</scope>
    <source>
        <strain evidence="4">ATCC 43576 / DSM 4855 / Z</strain>
    </source>
</reference>
<protein>
    <submittedName>
        <fullName evidence="3">Reduced coenzyme F420:NADP oxidoreductase</fullName>
        <ecNumber evidence="3">1.6.99.-</ecNumber>
    </submittedName>
</protein>
<dbReference type="PANTHER" id="PTHR14239:SF0">
    <property type="entry name" value="F420-DEPENDENT NADP REDUCTASE"/>
    <property type="match status" value="1"/>
</dbReference>
<dbReference type="GO" id="GO:0008823">
    <property type="term" value="F:cupric reductase (NADH) activity"/>
    <property type="evidence" value="ECO:0007669"/>
    <property type="project" value="TreeGrafter"/>
</dbReference>
<dbReference type="InterPro" id="IPR028939">
    <property type="entry name" value="P5C_Rdtase_cat_N"/>
</dbReference>
<dbReference type="NCBIfam" id="TIGR01915">
    <property type="entry name" value="npdG"/>
    <property type="match status" value="1"/>
</dbReference>
<proteinExistence type="predicted"/>
<dbReference type="AlphaFoldDB" id="A2SPE4"/>
<gene>
    <name evidence="3" type="ordered locus">Mlab_0022</name>
</gene>
<keyword evidence="1 3" id="KW-0560">Oxidoreductase</keyword>
<dbReference type="Proteomes" id="UP000000365">
    <property type="component" value="Chromosome"/>
</dbReference>
<dbReference type="InterPro" id="IPR036291">
    <property type="entry name" value="NAD(P)-bd_dom_sf"/>
</dbReference>
<evidence type="ECO:0000313" key="3">
    <source>
        <dbReference type="EMBL" id="ABN06200.1"/>
    </source>
</evidence>
<dbReference type="Pfam" id="PF03807">
    <property type="entry name" value="F420_oxidored"/>
    <property type="match status" value="1"/>
</dbReference>
<evidence type="ECO:0000313" key="4">
    <source>
        <dbReference type="Proteomes" id="UP000000365"/>
    </source>
</evidence>
<keyword evidence="4" id="KW-1185">Reference proteome</keyword>